<dbReference type="AlphaFoldDB" id="A0A8T0H3N7"/>
<evidence type="ECO:0000313" key="2">
    <source>
        <dbReference type="Proteomes" id="UP000822688"/>
    </source>
</evidence>
<protein>
    <submittedName>
        <fullName evidence="1">Uncharacterized protein</fullName>
    </submittedName>
</protein>
<dbReference type="EMBL" id="CM026428">
    <property type="protein sequence ID" value="KAG0566515.1"/>
    <property type="molecule type" value="Genomic_DNA"/>
</dbReference>
<comment type="caution">
    <text evidence="1">The sequence shown here is derived from an EMBL/GenBank/DDBJ whole genome shotgun (WGS) entry which is preliminary data.</text>
</comment>
<name>A0A8T0H3N7_CERPU</name>
<gene>
    <name evidence="1" type="ORF">KC19_7G069200</name>
</gene>
<sequence>MTKITTAVEAIDAIAESVNGEGLDKKGVERLARYFREMVFKSPVSRNVEGVVPYWVGFCIDRDNPQNEPTRIEFSDNNNMFGVDGNNRHQIQSAFVVPTRGDVTGPPLVESTLELENSEAFPKVVITSQLNGCTFAIGNIGDTYFMSHAQPKAGETGSNLAQAIHSGPVKFQGNEALPSTFLIHPGQTIDEKSGLGYGDTQGGYRANILGLVVKKNSLLGLAAKKNISHSLCFIVAIIQGTDAIRRVMLVTQKNSKWKAREVTNSLFS</sequence>
<dbReference type="Proteomes" id="UP000822688">
    <property type="component" value="Chromosome 7"/>
</dbReference>
<dbReference type="EMBL" id="CM026428">
    <property type="protein sequence ID" value="KAG0566516.1"/>
    <property type="molecule type" value="Genomic_DNA"/>
</dbReference>
<accession>A0A8T0H3N7</accession>
<proteinExistence type="predicted"/>
<organism evidence="1 2">
    <name type="scientific">Ceratodon purpureus</name>
    <name type="common">Fire moss</name>
    <name type="synonym">Dicranum purpureum</name>
    <dbReference type="NCBI Taxonomy" id="3225"/>
    <lineage>
        <taxon>Eukaryota</taxon>
        <taxon>Viridiplantae</taxon>
        <taxon>Streptophyta</taxon>
        <taxon>Embryophyta</taxon>
        <taxon>Bryophyta</taxon>
        <taxon>Bryophytina</taxon>
        <taxon>Bryopsida</taxon>
        <taxon>Dicranidae</taxon>
        <taxon>Pseudoditrichales</taxon>
        <taxon>Ditrichaceae</taxon>
        <taxon>Ceratodon</taxon>
    </lineage>
</organism>
<evidence type="ECO:0000313" key="1">
    <source>
        <dbReference type="EMBL" id="KAG0566516.1"/>
    </source>
</evidence>
<keyword evidence="2" id="KW-1185">Reference proteome</keyword>
<reference evidence="1" key="1">
    <citation type="submission" date="2020-06" db="EMBL/GenBank/DDBJ databases">
        <title>WGS assembly of Ceratodon purpureus strain R40.</title>
        <authorList>
            <person name="Carey S.B."/>
            <person name="Jenkins J."/>
            <person name="Shu S."/>
            <person name="Lovell J.T."/>
            <person name="Sreedasyam A."/>
            <person name="Maumus F."/>
            <person name="Tiley G.P."/>
            <person name="Fernandez-Pozo N."/>
            <person name="Barry K."/>
            <person name="Chen C."/>
            <person name="Wang M."/>
            <person name="Lipzen A."/>
            <person name="Daum C."/>
            <person name="Saski C.A."/>
            <person name="Payton A.C."/>
            <person name="Mcbreen J.C."/>
            <person name="Conrad R.E."/>
            <person name="Kollar L.M."/>
            <person name="Olsson S."/>
            <person name="Huttunen S."/>
            <person name="Landis J.B."/>
            <person name="Wickett N.J."/>
            <person name="Johnson M.G."/>
            <person name="Rensing S.A."/>
            <person name="Grimwood J."/>
            <person name="Schmutz J."/>
            <person name="Mcdaniel S.F."/>
        </authorList>
    </citation>
    <scope>NUCLEOTIDE SEQUENCE</scope>
    <source>
        <strain evidence="1">R40</strain>
    </source>
</reference>